<accession>A0A132HHL5</accession>
<dbReference type="RefSeq" id="WP_011519835.1">
    <property type="nucleotide sequence ID" value="NZ_CP026544.1"/>
</dbReference>
<evidence type="ECO:0000313" key="1">
    <source>
        <dbReference type="EMBL" id="QBP13372.1"/>
    </source>
</evidence>
<sequence length="124" mass="12724">MTNTAAPSSFLCTLPGQGKGIAYHVAVSFADAAQPTGVRFTSFVGDGRRSFGVVTGAGSLQGEIAANSEALCRLAIGQAVRDHLYEKTKEGDTALDLGAEPWDGELRPVGAGAPTGGLRHRPLG</sequence>
<dbReference type="OrthoDB" id="8966167at2"/>
<name>A0A132HHL5_9BURK</name>
<dbReference type="EMBL" id="CP037901">
    <property type="protein sequence ID" value="QBP13372.1"/>
    <property type="molecule type" value="Genomic_DNA"/>
</dbReference>
<dbReference type="AlphaFoldDB" id="A0A132HHL5"/>
<gene>
    <name evidence="1" type="ORF">DDF84_027475</name>
</gene>
<organism evidence="1 2">
    <name type="scientific">Cupriavidus metallidurans</name>
    <dbReference type="NCBI Taxonomy" id="119219"/>
    <lineage>
        <taxon>Bacteria</taxon>
        <taxon>Pseudomonadati</taxon>
        <taxon>Pseudomonadota</taxon>
        <taxon>Betaproteobacteria</taxon>
        <taxon>Burkholderiales</taxon>
        <taxon>Burkholderiaceae</taxon>
        <taxon>Cupriavidus</taxon>
    </lineage>
</organism>
<dbReference type="Proteomes" id="UP000253772">
    <property type="component" value="Chromosome c2"/>
</dbReference>
<reference evidence="1 2" key="1">
    <citation type="submission" date="2019-03" db="EMBL/GenBank/DDBJ databases">
        <title>Comparative insights into the high quality Complete genome sequence of highly metal resistant Cupriavidus metallidurans strain BS1 isolated from a gold-copper mine.</title>
        <authorList>
            <person name="Mazhar H.S."/>
            <person name="Rensing C."/>
        </authorList>
    </citation>
    <scope>NUCLEOTIDE SEQUENCE [LARGE SCALE GENOMIC DNA]</scope>
    <source>
        <strain evidence="1 2">BS1</strain>
    </source>
</reference>
<dbReference type="OMA" id="CFIDAER"/>
<evidence type="ECO:0000313" key="2">
    <source>
        <dbReference type="Proteomes" id="UP000253772"/>
    </source>
</evidence>
<proteinExistence type="predicted"/>
<protein>
    <submittedName>
        <fullName evidence="1">Uncharacterized protein</fullName>
    </submittedName>
</protein>